<evidence type="ECO:0000313" key="5">
    <source>
        <dbReference type="EMBL" id="RCX33317.1"/>
    </source>
</evidence>
<keyword evidence="6" id="KW-1185">Reference proteome</keyword>
<dbReference type="PROSITE" id="PS51379">
    <property type="entry name" value="4FE4S_FER_2"/>
    <property type="match status" value="2"/>
</dbReference>
<dbReference type="Gene3D" id="3.30.70.20">
    <property type="match status" value="1"/>
</dbReference>
<name>A0A369CLK8_9GAMM</name>
<organism evidence="5 6">
    <name type="scientific">Thioalbus denitrificans</name>
    <dbReference type="NCBI Taxonomy" id="547122"/>
    <lineage>
        <taxon>Bacteria</taxon>
        <taxon>Pseudomonadati</taxon>
        <taxon>Pseudomonadota</taxon>
        <taxon>Gammaproteobacteria</taxon>
        <taxon>Chromatiales</taxon>
        <taxon>Ectothiorhodospiraceae</taxon>
        <taxon>Thioalbus</taxon>
    </lineage>
</organism>
<dbReference type="InterPro" id="IPR050722">
    <property type="entry name" value="Pyruvate:ferred/Flavod_OxRd"/>
</dbReference>
<accession>A0A369CLK8</accession>
<dbReference type="Gene3D" id="3.40.50.970">
    <property type="match status" value="2"/>
</dbReference>
<sequence>MTEYRNFIDRRRVSVPTWYDGKRAREVLDAYNSGSGSGLAADPFVAQSIVPAGTGATRDFSYIAPDLPELIPANCVGCMECVQNCPDSAIFGKVVPPGTLEQELAGVSDAAERELLRAQYVQTTKYFDAFEKKRAKDADAPAGGLFTIAIDPTKCKGCGECVPVCGDHDALKMVKKTGENLPRYFDLWNFYQQLPSTPKAYINPKVVVDIMLRDDAILYLGGGGSCMGCGEASVIRQTLAATSERVGENFGIVASTGCNTVFGATYPYNPFLVPWTNSLFENSPTVAMGIRAFWDAQGHKDRQLWVVGGDGAMLDIGFQALSRLLTSGMNIKVLILDTQVYSNTGGQTSTATFIGQEAKMSAHGKVVMGKTERRKEIGQIAMMHPHVYVAQTVGAMSGHFYKSVLGALDFDGPAVVNVYTTCQPEHGVADDRSYDQARMAVESRAFPLFIYDPTKGRTLKQRLTLQGNPSMNRNWAEKKGRDGVERTTTFVDWARTEARFAKHFDREGNPSESLLRSQADRLENWWQLQELAGIKNLDLED</sequence>
<dbReference type="GO" id="GO:0006979">
    <property type="term" value="P:response to oxidative stress"/>
    <property type="evidence" value="ECO:0007669"/>
    <property type="project" value="TreeGrafter"/>
</dbReference>
<dbReference type="GO" id="GO:0030976">
    <property type="term" value="F:thiamine pyrophosphate binding"/>
    <property type="evidence" value="ECO:0007669"/>
    <property type="project" value="InterPro"/>
</dbReference>
<dbReference type="Proteomes" id="UP000252707">
    <property type="component" value="Unassembled WGS sequence"/>
</dbReference>
<dbReference type="AlphaFoldDB" id="A0A369CLK8"/>
<comment type="caution">
    <text evidence="5">The sequence shown here is derived from an EMBL/GenBank/DDBJ whole genome shotgun (WGS) entry which is preliminary data.</text>
</comment>
<evidence type="ECO:0000259" key="4">
    <source>
        <dbReference type="PROSITE" id="PS51379"/>
    </source>
</evidence>
<dbReference type="GO" id="GO:0003824">
    <property type="term" value="F:catalytic activity"/>
    <property type="evidence" value="ECO:0007669"/>
    <property type="project" value="InterPro"/>
</dbReference>
<keyword evidence="2" id="KW-0408">Iron</keyword>
<keyword evidence="3" id="KW-0411">Iron-sulfur</keyword>
<gene>
    <name evidence="5" type="ORF">DFQ59_101618</name>
</gene>
<reference evidence="5 6" key="1">
    <citation type="submission" date="2018-07" db="EMBL/GenBank/DDBJ databases">
        <title>Genomic Encyclopedia of Type Strains, Phase IV (KMG-IV): sequencing the most valuable type-strain genomes for metagenomic binning, comparative biology and taxonomic classification.</title>
        <authorList>
            <person name="Goeker M."/>
        </authorList>
    </citation>
    <scope>NUCLEOTIDE SEQUENCE [LARGE SCALE GENOMIC DNA]</scope>
    <source>
        <strain evidence="5 6">DSM 26407</strain>
    </source>
</reference>
<dbReference type="InterPro" id="IPR017900">
    <property type="entry name" value="4Fe4S_Fe_S_CS"/>
</dbReference>
<dbReference type="PROSITE" id="PS00198">
    <property type="entry name" value="4FE4S_FER_1"/>
    <property type="match status" value="2"/>
</dbReference>
<dbReference type="GO" id="GO:0046872">
    <property type="term" value="F:metal ion binding"/>
    <property type="evidence" value="ECO:0007669"/>
    <property type="project" value="UniProtKB-KW"/>
</dbReference>
<dbReference type="GO" id="GO:0044281">
    <property type="term" value="P:small molecule metabolic process"/>
    <property type="evidence" value="ECO:0007669"/>
    <property type="project" value="UniProtKB-ARBA"/>
</dbReference>
<feature type="domain" description="4Fe-4S ferredoxin-type" evidence="4">
    <location>
        <begin position="146"/>
        <end position="176"/>
    </location>
</feature>
<dbReference type="OrthoDB" id="9794954at2"/>
<dbReference type="Pfam" id="PF02775">
    <property type="entry name" value="TPP_enzyme_C"/>
    <property type="match status" value="1"/>
</dbReference>
<dbReference type="InterPro" id="IPR017896">
    <property type="entry name" value="4Fe4S_Fe-S-bd"/>
</dbReference>
<feature type="domain" description="4Fe-4S ferredoxin-type" evidence="4">
    <location>
        <begin position="66"/>
        <end position="97"/>
    </location>
</feature>
<keyword evidence="5" id="KW-0670">Pyruvate</keyword>
<dbReference type="InterPro" id="IPR011766">
    <property type="entry name" value="TPP_enzyme_TPP-bd"/>
</dbReference>
<dbReference type="SUPFAM" id="SSF52518">
    <property type="entry name" value="Thiamin diphosphate-binding fold (THDP-binding)"/>
    <property type="match status" value="1"/>
</dbReference>
<dbReference type="PANTHER" id="PTHR32154:SF0">
    <property type="entry name" value="PYRUVATE-FLAVODOXIN OXIDOREDUCTASE-RELATED"/>
    <property type="match status" value="1"/>
</dbReference>
<evidence type="ECO:0000313" key="6">
    <source>
        <dbReference type="Proteomes" id="UP000252707"/>
    </source>
</evidence>
<dbReference type="EMBL" id="QPJY01000001">
    <property type="protein sequence ID" value="RCX33317.1"/>
    <property type="molecule type" value="Genomic_DNA"/>
</dbReference>
<dbReference type="GO" id="GO:0051536">
    <property type="term" value="F:iron-sulfur cluster binding"/>
    <property type="evidence" value="ECO:0007669"/>
    <property type="project" value="UniProtKB-KW"/>
</dbReference>
<keyword evidence="1" id="KW-0479">Metal-binding</keyword>
<dbReference type="RefSeq" id="WP_114278169.1">
    <property type="nucleotide sequence ID" value="NZ_QPJY01000001.1"/>
</dbReference>
<evidence type="ECO:0000256" key="3">
    <source>
        <dbReference type="ARBA" id="ARBA00023014"/>
    </source>
</evidence>
<protein>
    <submittedName>
        <fullName evidence="5">Pyruvate/2-oxoacid:ferredoxin oxidoreductase beta subunit</fullName>
    </submittedName>
</protein>
<dbReference type="PANTHER" id="PTHR32154">
    <property type="entry name" value="PYRUVATE-FLAVODOXIN OXIDOREDUCTASE-RELATED"/>
    <property type="match status" value="1"/>
</dbReference>
<evidence type="ECO:0000256" key="1">
    <source>
        <dbReference type="ARBA" id="ARBA00022723"/>
    </source>
</evidence>
<proteinExistence type="predicted"/>
<evidence type="ECO:0000256" key="2">
    <source>
        <dbReference type="ARBA" id="ARBA00023004"/>
    </source>
</evidence>
<dbReference type="SUPFAM" id="SSF54862">
    <property type="entry name" value="4Fe-4S ferredoxins"/>
    <property type="match status" value="1"/>
</dbReference>
<dbReference type="InterPro" id="IPR029061">
    <property type="entry name" value="THDP-binding"/>
</dbReference>